<organism evidence="7 8">
    <name type="scientific">Wuchereria bancrofti</name>
    <dbReference type="NCBI Taxonomy" id="6293"/>
    <lineage>
        <taxon>Eukaryota</taxon>
        <taxon>Metazoa</taxon>
        <taxon>Ecdysozoa</taxon>
        <taxon>Nematoda</taxon>
        <taxon>Chromadorea</taxon>
        <taxon>Rhabditida</taxon>
        <taxon>Spirurina</taxon>
        <taxon>Spiruromorpha</taxon>
        <taxon>Filarioidea</taxon>
        <taxon>Onchocercidae</taxon>
        <taxon>Wuchereria</taxon>
    </lineage>
</organism>
<accession>J9DVC8</accession>
<dbReference type="Gene3D" id="2.30.29.170">
    <property type="match status" value="1"/>
</dbReference>
<evidence type="ECO:0000256" key="1">
    <source>
        <dbReference type="ARBA" id="ARBA00004430"/>
    </source>
</evidence>
<evidence type="ECO:0000256" key="2">
    <source>
        <dbReference type="ARBA" id="ARBA00022490"/>
    </source>
</evidence>
<dbReference type="PANTHER" id="PTHR12086">
    <property type="entry name" value="EF-HAND DOMAIN C-TERMINAL CONTAINING PROTEIN"/>
    <property type="match status" value="1"/>
</dbReference>
<dbReference type="GO" id="GO:0007052">
    <property type="term" value="P:mitotic spindle organization"/>
    <property type="evidence" value="ECO:0007669"/>
    <property type="project" value="TreeGrafter"/>
</dbReference>
<evidence type="ECO:0000256" key="4">
    <source>
        <dbReference type="ARBA" id="ARBA00023212"/>
    </source>
</evidence>
<keyword evidence="3" id="KW-0677">Repeat</keyword>
<dbReference type="AlphaFoldDB" id="J9DVC8"/>
<feature type="domain" description="DM10" evidence="6">
    <location>
        <begin position="5"/>
        <end position="115"/>
    </location>
</feature>
<dbReference type="SMART" id="SM00676">
    <property type="entry name" value="DM10"/>
    <property type="match status" value="1"/>
</dbReference>
<dbReference type="GO" id="GO:0072686">
    <property type="term" value="C:mitotic spindle"/>
    <property type="evidence" value="ECO:0007669"/>
    <property type="project" value="TreeGrafter"/>
</dbReference>
<dbReference type="PROSITE" id="PS51336">
    <property type="entry name" value="DM10"/>
    <property type="match status" value="1"/>
</dbReference>
<evidence type="ECO:0000313" key="8">
    <source>
        <dbReference type="Proteomes" id="UP000004810"/>
    </source>
</evidence>
<proteinExistence type="predicted"/>
<dbReference type="PANTHER" id="PTHR12086:SF9">
    <property type="entry name" value="EF-HAND DOMAIN-CONTAINING PROTEIN 1"/>
    <property type="match status" value="1"/>
</dbReference>
<evidence type="ECO:0000259" key="6">
    <source>
        <dbReference type="PROSITE" id="PS51336"/>
    </source>
</evidence>
<protein>
    <recommendedName>
        <fullName evidence="6">DM10 domain-containing protein</fullName>
    </recommendedName>
</protein>
<dbReference type="GO" id="GO:0043014">
    <property type="term" value="F:alpha-tubulin binding"/>
    <property type="evidence" value="ECO:0007669"/>
    <property type="project" value="TreeGrafter"/>
</dbReference>
<dbReference type="InterPro" id="IPR040193">
    <property type="entry name" value="EFHC1/EFHC2/EFHB"/>
</dbReference>
<dbReference type="Proteomes" id="UP000004810">
    <property type="component" value="Unassembled WGS sequence"/>
</dbReference>
<dbReference type="InterPro" id="IPR006602">
    <property type="entry name" value="DM10_dom"/>
</dbReference>
<comment type="subcellular location">
    <subcellularLocation>
        <location evidence="1">Cytoplasm</location>
        <location evidence="1">Cytoskeleton</location>
        <location evidence="1">Cilium axoneme</location>
    </subcellularLocation>
</comment>
<evidence type="ECO:0000256" key="5">
    <source>
        <dbReference type="ARBA" id="ARBA00023273"/>
    </source>
</evidence>
<reference evidence="8" key="1">
    <citation type="submission" date="2012-08" db="EMBL/GenBank/DDBJ databases">
        <title>The Genome Sequence of Wuchereria bancrofti.</title>
        <authorList>
            <person name="Nutman T.B."/>
            <person name="Fink D.L."/>
            <person name="Russ C."/>
            <person name="Young S."/>
            <person name="Zeng Q."/>
            <person name="Koehrsen M."/>
            <person name="Alvarado L."/>
            <person name="Berlin A."/>
            <person name="Chapman S.B."/>
            <person name="Chen Z."/>
            <person name="Freedman E."/>
            <person name="Gellesch M."/>
            <person name="Goldberg J."/>
            <person name="Griggs A."/>
            <person name="Gujja S."/>
            <person name="Heilman E.R."/>
            <person name="Heiman D."/>
            <person name="Hepburn T."/>
            <person name="Howarth C."/>
            <person name="Jen D."/>
            <person name="Larson L."/>
            <person name="Lewis B."/>
            <person name="Mehta T."/>
            <person name="Park D."/>
            <person name="Pearson M."/>
            <person name="Roberts A."/>
            <person name="Saif S."/>
            <person name="Shea T."/>
            <person name="Shenoy N."/>
            <person name="Sisk P."/>
            <person name="Stolte C."/>
            <person name="Sykes S."/>
            <person name="Walk T."/>
            <person name="White J."/>
            <person name="Yandava C."/>
            <person name="Haas B."/>
            <person name="Henn M.R."/>
            <person name="Nusbaum C."/>
            <person name="Birren B."/>
        </authorList>
    </citation>
    <scope>NUCLEOTIDE SEQUENCE [LARGE SCALE GENOMIC DNA]</scope>
    <source>
        <strain evidence="8">NA</strain>
    </source>
</reference>
<gene>
    <name evidence="7" type="ORF">WUBG_15494</name>
</gene>
<dbReference type="GO" id="GO:0005930">
    <property type="term" value="C:axoneme"/>
    <property type="evidence" value="ECO:0007669"/>
    <property type="project" value="UniProtKB-SubCell"/>
</dbReference>
<evidence type="ECO:0000256" key="3">
    <source>
        <dbReference type="ARBA" id="ARBA00022737"/>
    </source>
</evidence>
<name>J9DVC8_WUCBA</name>
<evidence type="ECO:0000313" key="7">
    <source>
        <dbReference type="EMBL" id="EJW73598.1"/>
    </source>
</evidence>
<keyword evidence="5" id="KW-0966">Cell projection</keyword>
<dbReference type="Pfam" id="PF06565">
    <property type="entry name" value="DM10_dom"/>
    <property type="match status" value="1"/>
</dbReference>
<dbReference type="GO" id="GO:0000281">
    <property type="term" value="P:mitotic cytokinesis"/>
    <property type="evidence" value="ECO:0007669"/>
    <property type="project" value="TreeGrafter"/>
</dbReference>
<sequence length="216" mass="24916">MEGDTPDVLSFECYSFEPDTEKYLHQQLLHIEPMKLLYHLSDHTISLIEPHVPNNAILQGRIFTHQRVPKLDRNSTQNYLHWTDLNVAKDIHLFSRTYRITACDHHTRDFLTKKGIEVNEEEEIPMDQWIQNQERQQISSKNKGSEEKLEWSHEVIAQPSINVGKSLKGIAQYTLAILPVWHTKDGLFGCASEVALVGLLVGQCFDSDIPYDSTYN</sequence>
<dbReference type="GO" id="GO:0060285">
    <property type="term" value="P:cilium-dependent cell motility"/>
    <property type="evidence" value="ECO:0007669"/>
    <property type="project" value="TreeGrafter"/>
</dbReference>
<dbReference type="EMBL" id="ADBV01013772">
    <property type="protein sequence ID" value="EJW73598.1"/>
    <property type="molecule type" value="Genomic_DNA"/>
</dbReference>
<comment type="caution">
    <text evidence="7">The sequence shown here is derived from an EMBL/GenBank/DDBJ whole genome shotgun (WGS) entry which is preliminary data.</text>
</comment>
<keyword evidence="2" id="KW-0963">Cytoplasm</keyword>
<keyword evidence="4" id="KW-0206">Cytoskeleton</keyword>